<dbReference type="AlphaFoldDB" id="A0A0B6ZKM0"/>
<accession>A0A0B6ZKM0</accession>
<organism evidence="1">
    <name type="scientific">Arion vulgaris</name>
    <dbReference type="NCBI Taxonomy" id="1028688"/>
    <lineage>
        <taxon>Eukaryota</taxon>
        <taxon>Metazoa</taxon>
        <taxon>Spiralia</taxon>
        <taxon>Lophotrochozoa</taxon>
        <taxon>Mollusca</taxon>
        <taxon>Gastropoda</taxon>
        <taxon>Heterobranchia</taxon>
        <taxon>Euthyneura</taxon>
        <taxon>Panpulmonata</taxon>
        <taxon>Eupulmonata</taxon>
        <taxon>Stylommatophora</taxon>
        <taxon>Helicina</taxon>
        <taxon>Arionoidea</taxon>
        <taxon>Arionidae</taxon>
        <taxon>Arion</taxon>
    </lineage>
</organism>
<sequence length="49" mass="5524">MVGMANAATAELFTLGFFFMLLQKNIPWPYRGLNLSLQQGNKCSNPFDQ</sequence>
<name>A0A0B6ZKM0_9EUPU</name>
<evidence type="ECO:0000313" key="1">
    <source>
        <dbReference type="EMBL" id="CEK69058.1"/>
    </source>
</evidence>
<reference evidence="1" key="1">
    <citation type="submission" date="2014-12" db="EMBL/GenBank/DDBJ databases">
        <title>Insight into the proteome of Arion vulgaris.</title>
        <authorList>
            <person name="Aradska J."/>
            <person name="Bulat T."/>
            <person name="Smidak R."/>
            <person name="Sarate P."/>
            <person name="Gangsoo J."/>
            <person name="Sialana F."/>
            <person name="Bilban M."/>
            <person name="Lubec G."/>
        </authorList>
    </citation>
    <scope>NUCLEOTIDE SEQUENCE</scope>
    <source>
        <tissue evidence="1">Skin</tissue>
    </source>
</reference>
<feature type="non-terminal residue" evidence="1">
    <location>
        <position position="49"/>
    </location>
</feature>
<proteinExistence type="predicted"/>
<dbReference type="EMBL" id="HACG01022193">
    <property type="protein sequence ID" value="CEK69058.1"/>
    <property type="molecule type" value="Transcribed_RNA"/>
</dbReference>
<gene>
    <name evidence="1" type="primary">ORF68741</name>
</gene>
<protein>
    <submittedName>
        <fullName evidence="1">Uncharacterized protein</fullName>
    </submittedName>
</protein>